<feature type="domain" description="F-box" evidence="1">
    <location>
        <begin position="1"/>
        <end position="48"/>
    </location>
</feature>
<dbReference type="InterPro" id="IPR017451">
    <property type="entry name" value="F-box-assoc_interact_dom"/>
</dbReference>
<dbReference type="PROSITE" id="PS50181">
    <property type="entry name" value="FBOX"/>
    <property type="match status" value="1"/>
</dbReference>
<dbReference type="STRING" id="72664.V4MXL4"/>
<proteinExistence type="predicted"/>
<dbReference type="KEGG" id="eus:EUTSA_v10003000mg"/>
<dbReference type="Proteomes" id="UP000030689">
    <property type="component" value="Unassembled WGS sequence"/>
</dbReference>
<sequence length="331" mass="38753">MSDIPPELVEEILSRVPTTSLSRLQYTCKQWNALLKDKGFTEKHFRKAPKQSLVLMLKGFRNFSMSDSLKTLNVADSSKEFQVFHCGGLLLCTTNHHRLVVWNPCLGETRWIQPKTDYKRFSSFALGYENNKFCHSFKILRCYYQYKKLVGCEIYDFRCDSWRGVSLKGNAYWLAYHKIGSSKFLLTFDFTRERFRCLRLPTILSLGWTVLLVASEEKLSLLHWNNGSSKMDMWVTNKIDTEAPSWSKSFTVDGYITNHEYNCYYHPTRFLMDEEKKVAKYFTEFSSVESTQVSRHPPIFSYAPSLVQIQQALLRSANQSSLWQTKKKDEM</sequence>
<dbReference type="EMBL" id="KI517609">
    <property type="protein sequence ID" value="ESQ37226.1"/>
    <property type="molecule type" value="Genomic_DNA"/>
</dbReference>
<organism evidence="2 3">
    <name type="scientific">Eutrema salsugineum</name>
    <name type="common">Saltwater cress</name>
    <name type="synonym">Sisymbrium salsugineum</name>
    <dbReference type="NCBI Taxonomy" id="72664"/>
    <lineage>
        <taxon>Eukaryota</taxon>
        <taxon>Viridiplantae</taxon>
        <taxon>Streptophyta</taxon>
        <taxon>Embryophyta</taxon>
        <taxon>Tracheophyta</taxon>
        <taxon>Spermatophyta</taxon>
        <taxon>Magnoliopsida</taxon>
        <taxon>eudicotyledons</taxon>
        <taxon>Gunneridae</taxon>
        <taxon>Pentapetalae</taxon>
        <taxon>rosids</taxon>
        <taxon>malvids</taxon>
        <taxon>Brassicales</taxon>
        <taxon>Brassicaceae</taxon>
        <taxon>Eutremeae</taxon>
        <taxon>Eutrema</taxon>
    </lineage>
</organism>
<accession>V4MXL4</accession>
<dbReference type="Pfam" id="PF00646">
    <property type="entry name" value="F-box"/>
    <property type="match status" value="1"/>
</dbReference>
<dbReference type="Pfam" id="PF07734">
    <property type="entry name" value="FBA_1"/>
    <property type="match status" value="1"/>
</dbReference>
<name>V4MXL4_EUTSA</name>
<dbReference type="InterPro" id="IPR050796">
    <property type="entry name" value="SCF_F-box_component"/>
</dbReference>
<dbReference type="Gramene" id="ESQ37226">
    <property type="protein sequence ID" value="ESQ37226"/>
    <property type="gene ID" value="EUTSA_v10003000mg"/>
</dbReference>
<protein>
    <recommendedName>
        <fullName evidence="1">F-box domain-containing protein</fullName>
    </recommendedName>
</protein>
<gene>
    <name evidence="2" type="ORF">EUTSA_v10003000mg</name>
</gene>
<dbReference type="InterPro" id="IPR036047">
    <property type="entry name" value="F-box-like_dom_sf"/>
</dbReference>
<dbReference type="Gene3D" id="1.20.1280.50">
    <property type="match status" value="1"/>
</dbReference>
<dbReference type="SUPFAM" id="SSF81383">
    <property type="entry name" value="F-box domain"/>
    <property type="match status" value="1"/>
</dbReference>
<dbReference type="InterPro" id="IPR001810">
    <property type="entry name" value="F-box_dom"/>
</dbReference>
<reference evidence="2 3" key="1">
    <citation type="journal article" date="2013" name="Front. Plant Sci.">
        <title>The Reference Genome of the Halophytic Plant Eutrema salsugineum.</title>
        <authorList>
            <person name="Yang R."/>
            <person name="Jarvis D.E."/>
            <person name="Chen H."/>
            <person name="Beilstein M.A."/>
            <person name="Grimwood J."/>
            <person name="Jenkins J."/>
            <person name="Shu S."/>
            <person name="Prochnik S."/>
            <person name="Xin M."/>
            <person name="Ma C."/>
            <person name="Schmutz J."/>
            <person name="Wing R.A."/>
            <person name="Mitchell-Olds T."/>
            <person name="Schumaker K.S."/>
            <person name="Wang X."/>
        </authorList>
    </citation>
    <scope>NUCLEOTIDE SEQUENCE [LARGE SCALE GENOMIC DNA]</scope>
</reference>
<evidence type="ECO:0000259" key="1">
    <source>
        <dbReference type="PROSITE" id="PS50181"/>
    </source>
</evidence>
<dbReference type="NCBIfam" id="TIGR01640">
    <property type="entry name" value="F_box_assoc_1"/>
    <property type="match status" value="1"/>
</dbReference>
<dbReference type="AlphaFoldDB" id="V4MXL4"/>
<dbReference type="PANTHER" id="PTHR31672">
    <property type="entry name" value="BNACNNG10540D PROTEIN"/>
    <property type="match status" value="1"/>
</dbReference>
<dbReference type="InterPro" id="IPR006527">
    <property type="entry name" value="F-box-assoc_dom_typ1"/>
</dbReference>
<evidence type="ECO:0000313" key="3">
    <source>
        <dbReference type="Proteomes" id="UP000030689"/>
    </source>
</evidence>
<dbReference type="CDD" id="cd22157">
    <property type="entry name" value="F-box_AtFBW1-like"/>
    <property type="match status" value="1"/>
</dbReference>
<dbReference type="OMA" id="IWVANNI"/>
<dbReference type="SMART" id="SM00256">
    <property type="entry name" value="FBOX"/>
    <property type="match status" value="1"/>
</dbReference>
<dbReference type="PANTHER" id="PTHR31672:SF13">
    <property type="entry name" value="F-BOX PROTEIN CPR30-LIKE"/>
    <property type="match status" value="1"/>
</dbReference>
<evidence type="ECO:0000313" key="2">
    <source>
        <dbReference type="EMBL" id="ESQ37226.1"/>
    </source>
</evidence>
<keyword evidence="3" id="KW-1185">Reference proteome</keyword>